<sequence length="580" mass="64791">MEHYSPTVLFRQNAVKKVRSNPEFYSSSTRKFSNESWLFKDDKNTTVLDKTCSNDTIKIASNYWKVPDDELYLTSVAVNKENNEQIAVASGKRENNLYIYDINTESTSLTHQQTITLPYIQSMQWLGYDECESTLMTGHKNGTVHMVSVPDSNSDESARIIKRFNHKKHFSTSRYKNLSIKRIVTPNWISNSQNFLTQCNQNIFLWDMNHRSDLPILKNQNLGLLNFDASPSKNGILALAGEFGIALNDLRAPVNHPSIFTPKDSKSLSGANAIKWAPYDDNVLAATHLDGTIRLWDIRAQGAFGNLSGHNDLVTCIEWSEESSGDLYSGGNDGSIIHWDLNFSEDLSDCCLSEGLESIKYMGNTFLTDETEIYAKVSKRQCGTLIPAAKAAIVDMTSVGNKILSIDGDSFLGVHGKRGLDSFVVEEGTSAKIMDELLHSIPSTHHDSESAFTYNTESGSDSEESLFEQCITSTATSSASTTPNSSPTHTREKSITNLQNTSENSINTLVDLQPRYKTVERRTSGSTLNSIENDDLEHEVRASFTYEKIMPLMRKSSVMKQVPEVQQMTSSTYTVRSMII</sequence>
<dbReference type="EMBL" id="LK052886">
    <property type="protein sequence ID" value="CDR36887.1"/>
    <property type="molecule type" value="Genomic_DNA"/>
</dbReference>
<gene>
    <name evidence="6" type="ORF">CYFA0S_01e05314g</name>
</gene>
<proteinExistence type="predicted"/>
<dbReference type="PhylomeDB" id="A0A061AID5"/>
<dbReference type="InterPro" id="IPR001680">
    <property type="entry name" value="WD40_rpt"/>
</dbReference>
<feature type="region of interest" description="Disordered" evidence="4">
    <location>
        <begin position="473"/>
        <end position="498"/>
    </location>
</feature>
<evidence type="ECO:0000256" key="4">
    <source>
        <dbReference type="SAM" id="MobiDB-lite"/>
    </source>
</evidence>
<evidence type="ECO:0000256" key="1">
    <source>
        <dbReference type="ARBA" id="ARBA00022574"/>
    </source>
</evidence>
<dbReference type="InterPro" id="IPR024977">
    <property type="entry name" value="Apc4-like_WD40_dom"/>
</dbReference>
<organism evidence="6">
    <name type="scientific">Cyberlindnera fabianii</name>
    <name type="common">Yeast</name>
    <name type="synonym">Hansenula fabianii</name>
    <dbReference type="NCBI Taxonomy" id="36022"/>
    <lineage>
        <taxon>Eukaryota</taxon>
        <taxon>Fungi</taxon>
        <taxon>Dikarya</taxon>
        <taxon>Ascomycota</taxon>
        <taxon>Saccharomycotina</taxon>
        <taxon>Saccharomycetes</taxon>
        <taxon>Phaffomycetales</taxon>
        <taxon>Phaffomycetaceae</taxon>
        <taxon>Cyberlindnera</taxon>
    </lineage>
</organism>
<evidence type="ECO:0000256" key="3">
    <source>
        <dbReference type="PROSITE-ProRule" id="PRU00221"/>
    </source>
</evidence>
<evidence type="ECO:0000259" key="5">
    <source>
        <dbReference type="Pfam" id="PF12894"/>
    </source>
</evidence>
<evidence type="ECO:0000313" key="6">
    <source>
        <dbReference type="EMBL" id="CDR36887.1"/>
    </source>
</evidence>
<feature type="region of interest" description="Disordered" evidence="4">
    <location>
        <begin position="448"/>
        <end position="467"/>
    </location>
</feature>
<keyword evidence="2" id="KW-0677">Repeat</keyword>
<feature type="compositionally biased region" description="Polar residues" evidence="4">
    <location>
        <begin position="450"/>
        <end position="459"/>
    </location>
</feature>
<dbReference type="Gene3D" id="2.130.10.10">
    <property type="entry name" value="YVTN repeat-like/Quinoprotein amine dehydrogenase"/>
    <property type="match status" value="1"/>
</dbReference>
<feature type="repeat" description="WD" evidence="3">
    <location>
        <begin position="307"/>
        <end position="349"/>
    </location>
</feature>
<dbReference type="PANTHER" id="PTHR19855:SF11">
    <property type="entry name" value="RIBOSOME BIOGENESIS PROTEIN WDR12"/>
    <property type="match status" value="1"/>
</dbReference>
<dbReference type="OrthoDB" id="361494at2759"/>
<dbReference type="AlphaFoldDB" id="A0A061AID5"/>
<reference evidence="6" key="1">
    <citation type="journal article" date="2014" name="Genome Announc.">
        <title>Genome sequence of the yeast Cyberlindnera fabianii (Hansenula fabianii).</title>
        <authorList>
            <person name="Freel K.C."/>
            <person name="Sarilar V."/>
            <person name="Neuveglise C."/>
            <person name="Devillers H."/>
            <person name="Friedrich A."/>
            <person name="Schacherer J."/>
        </authorList>
    </citation>
    <scope>NUCLEOTIDE SEQUENCE</scope>
    <source>
        <strain evidence="6">YJS4271</strain>
    </source>
</reference>
<feature type="compositionally biased region" description="Low complexity" evidence="4">
    <location>
        <begin position="473"/>
        <end position="488"/>
    </location>
</feature>
<protein>
    <submittedName>
        <fullName evidence="6">CYFA0S01e05314g1_1</fullName>
    </submittedName>
</protein>
<keyword evidence="1 3" id="KW-0853">WD repeat</keyword>
<dbReference type="PANTHER" id="PTHR19855">
    <property type="entry name" value="WD40 REPEAT PROTEIN 12, 37"/>
    <property type="match status" value="1"/>
</dbReference>
<dbReference type="InterPro" id="IPR015943">
    <property type="entry name" value="WD40/YVTN_repeat-like_dom_sf"/>
</dbReference>
<name>A0A061AID5_CYBFA</name>
<dbReference type="PROSITE" id="PS50294">
    <property type="entry name" value="WD_REPEATS_REGION"/>
    <property type="match status" value="1"/>
</dbReference>
<dbReference type="SUPFAM" id="SSF50978">
    <property type="entry name" value="WD40 repeat-like"/>
    <property type="match status" value="1"/>
</dbReference>
<dbReference type="VEuPathDB" id="FungiDB:BON22_0603"/>
<dbReference type="Pfam" id="PF12894">
    <property type="entry name" value="ANAPC4_WD40"/>
    <property type="match status" value="1"/>
</dbReference>
<accession>A0A061AID5</accession>
<evidence type="ECO:0000256" key="2">
    <source>
        <dbReference type="ARBA" id="ARBA00022737"/>
    </source>
</evidence>
<dbReference type="PROSITE" id="PS00678">
    <property type="entry name" value="WD_REPEATS_1"/>
    <property type="match status" value="1"/>
</dbReference>
<dbReference type="InterPro" id="IPR019775">
    <property type="entry name" value="WD40_repeat_CS"/>
</dbReference>
<dbReference type="SMART" id="SM00320">
    <property type="entry name" value="WD40"/>
    <property type="match status" value="3"/>
</dbReference>
<dbReference type="InterPro" id="IPR036322">
    <property type="entry name" value="WD40_repeat_dom_sf"/>
</dbReference>
<dbReference type="PROSITE" id="PS50082">
    <property type="entry name" value="WD_REPEATS_2"/>
    <property type="match status" value="1"/>
</dbReference>
<feature type="domain" description="Anaphase-promoting complex subunit 4-like WD40" evidence="5">
    <location>
        <begin position="256"/>
        <end position="321"/>
    </location>
</feature>